<dbReference type="Gene3D" id="3.40.630.10">
    <property type="entry name" value="Zn peptidases"/>
    <property type="match status" value="1"/>
</dbReference>
<protein>
    <submittedName>
        <fullName evidence="9">Peptidase</fullName>
    </submittedName>
</protein>
<sequence>MTNWHELIREKMEIERPAATELLKEWVREPSVQGKEASIQEKIAQRLHAMGMQVDLWVMEGEELIQHPYFVSPRTEFSGSPNVVGVWKGTGGGRSLILNGHVDVVPAGDPAQWSHDPFSGEIVGGKLYGRGSTDMKGGNLSSLLAIQILQALGIRLKGDVIFQSVVEEESGGAGTLATILRGYKADAALIPEPTNMKIFPKQQGSMWFRLSVKGRSAHGGTRYEGVSAIEKSMQVVYAIAKLEKERNERITDPLYAKLPIPIPINIGVIEGGKWPSSVADLVKLEGRMGVAPGEQMEDAKQEMAEALSELANHDPWFAEHPVELEWFGARWVPGEVAENHPLMEILQQQFVRVTGERAVVEASPWGTDGGLLTVLADTPAIVVGPGTTAVAHYPNESVELDAVFRCAEIFALTMMEWCGYEEFESFEK</sequence>
<dbReference type="PANTHER" id="PTHR43808:SF25">
    <property type="entry name" value="PEPTIDASE M20 DIMERISATION DOMAIN-CONTAINING PROTEIN"/>
    <property type="match status" value="1"/>
</dbReference>
<dbReference type="Pfam" id="PF01546">
    <property type="entry name" value="Peptidase_M20"/>
    <property type="match status" value="1"/>
</dbReference>
<dbReference type="NCBIfam" id="NF005373">
    <property type="entry name" value="PRK06915.1"/>
    <property type="match status" value="1"/>
</dbReference>
<keyword evidence="7" id="KW-0170">Cobalt</keyword>
<gene>
    <name evidence="9" type="ORF">NDK47_16835</name>
</gene>
<evidence type="ECO:0000256" key="5">
    <source>
        <dbReference type="ARBA" id="ARBA00022801"/>
    </source>
</evidence>
<dbReference type="PANTHER" id="PTHR43808">
    <property type="entry name" value="ACETYLORNITHINE DEACETYLASE"/>
    <property type="match status" value="1"/>
</dbReference>
<evidence type="ECO:0000313" key="10">
    <source>
        <dbReference type="Proteomes" id="UP001056500"/>
    </source>
</evidence>
<evidence type="ECO:0000259" key="8">
    <source>
        <dbReference type="Pfam" id="PF07687"/>
    </source>
</evidence>
<keyword evidence="10" id="KW-1185">Reference proteome</keyword>
<evidence type="ECO:0000256" key="7">
    <source>
        <dbReference type="ARBA" id="ARBA00023285"/>
    </source>
</evidence>
<comment type="cofactor">
    <cofactor evidence="1">
        <name>Co(2+)</name>
        <dbReference type="ChEBI" id="CHEBI:48828"/>
    </cofactor>
</comment>
<feature type="domain" description="Peptidase M20 dimerisation" evidence="8">
    <location>
        <begin position="202"/>
        <end position="313"/>
    </location>
</feature>
<keyword evidence="6" id="KW-0862">Zinc</keyword>
<dbReference type="InterPro" id="IPR002933">
    <property type="entry name" value="Peptidase_M20"/>
</dbReference>
<dbReference type="Proteomes" id="UP001056500">
    <property type="component" value="Chromosome"/>
</dbReference>
<dbReference type="NCBIfam" id="TIGR01910">
    <property type="entry name" value="DapE-ArgE"/>
    <property type="match status" value="1"/>
</dbReference>
<dbReference type="InterPro" id="IPR036264">
    <property type="entry name" value="Bact_exopeptidase_dim_dom"/>
</dbReference>
<dbReference type="Pfam" id="PF07687">
    <property type="entry name" value="M20_dimer"/>
    <property type="match status" value="1"/>
</dbReference>
<dbReference type="NCBIfam" id="NF005306">
    <property type="entry name" value="PRK06837.1"/>
    <property type="match status" value="1"/>
</dbReference>
<dbReference type="Gene3D" id="3.30.70.360">
    <property type="match status" value="1"/>
</dbReference>
<evidence type="ECO:0000256" key="1">
    <source>
        <dbReference type="ARBA" id="ARBA00001941"/>
    </source>
</evidence>
<evidence type="ECO:0000256" key="6">
    <source>
        <dbReference type="ARBA" id="ARBA00022833"/>
    </source>
</evidence>
<name>A0ABY4WES7_9BACL</name>
<keyword evidence="4" id="KW-0479">Metal-binding</keyword>
<dbReference type="InterPro" id="IPR050072">
    <property type="entry name" value="Peptidase_M20A"/>
</dbReference>
<dbReference type="InterPro" id="IPR011650">
    <property type="entry name" value="Peptidase_M20_dimer"/>
</dbReference>
<comment type="similarity">
    <text evidence="3">Belongs to the peptidase M20A family.</text>
</comment>
<evidence type="ECO:0000313" key="9">
    <source>
        <dbReference type="EMBL" id="USG63829.1"/>
    </source>
</evidence>
<dbReference type="SUPFAM" id="SSF53187">
    <property type="entry name" value="Zn-dependent exopeptidases"/>
    <property type="match status" value="1"/>
</dbReference>
<dbReference type="EMBL" id="CP098755">
    <property type="protein sequence ID" value="USG63829.1"/>
    <property type="molecule type" value="Genomic_DNA"/>
</dbReference>
<evidence type="ECO:0000256" key="4">
    <source>
        <dbReference type="ARBA" id="ARBA00022723"/>
    </source>
</evidence>
<evidence type="ECO:0000256" key="2">
    <source>
        <dbReference type="ARBA" id="ARBA00001947"/>
    </source>
</evidence>
<accession>A0ABY4WES7</accession>
<dbReference type="RefSeq" id="WP_251870908.1">
    <property type="nucleotide sequence ID" value="NZ_CP098755.1"/>
</dbReference>
<keyword evidence="5" id="KW-0378">Hydrolase</keyword>
<dbReference type="SUPFAM" id="SSF55031">
    <property type="entry name" value="Bacterial exopeptidase dimerisation domain"/>
    <property type="match status" value="1"/>
</dbReference>
<comment type="cofactor">
    <cofactor evidence="2">
        <name>Zn(2+)</name>
        <dbReference type="ChEBI" id="CHEBI:29105"/>
    </cofactor>
</comment>
<proteinExistence type="inferred from homology"/>
<evidence type="ECO:0000256" key="3">
    <source>
        <dbReference type="ARBA" id="ARBA00006247"/>
    </source>
</evidence>
<reference evidence="9" key="1">
    <citation type="submission" date="2022-06" db="EMBL/GenBank/DDBJ databases">
        <title>Genome sequencing of Brevibacillus sp. BB3-R1.</title>
        <authorList>
            <person name="Heo J."/>
            <person name="Lee D."/>
            <person name="Won M."/>
            <person name="Han B.-H."/>
            <person name="Hong S.-B."/>
            <person name="Kwon S.-W."/>
        </authorList>
    </citation>
    <scope>NUCLEOTIDE SEQUENCE</scope>
    <source>
        <strain evidence="9">BB3-R1</strain>
    </source>
</reference>
<dbReference type="InterPro" id="IPR010182">
    <property type="entry name" value="ArgE/DapE"/>
</dbReference>
<organism evidence="9 10">
    <name type="scientific">Brevibacillus ruminantium</name>
    <dbReference type="NCBI Taxonomy" id="2950604"/>
    <lineage>
        <taxon>Bacteria</taxon>
        <taxon>Bacillati</taxon>
        <taxon>Bacillota</taxon>
        <taxon>Bacilli</taxon>
        <taxon>Bacillales</taxon>
        <taxon>Paenibacillaceae</taxon>
        <taxon>Brevibacillus</taxon>
    </lineage>
</organism>